<dbReference type="InterPro" id="IPR011453">
    <property type="entry name" value="DUF1559"/>
</dbReference>
<accession>A0ABT6F6E1</accession>
<dbReference type="Proteomes" id="UP001216907">
    <property type="component" value="Unassembled WGS sequence"/>
</dbReference>
<dbReference type="InterPro" id="IPR027558">
    <property type="entry name" value="Pre_pil_HX9DG_C"/>
</dbReference>
<reference evidence="2 3" key="1">
    <citation type="submission" date="2023-03" db="EMBL/GenBank/DDBJ databases">
        <title>Paludisphaera mucosa sp. nov. a novel planctomycete from northern fen.</title>
        <authorList>
            <person name="Ivanova A."/>
        </authorList>
    </citation>
    <scope>NUCLEOTIDE SEQUENCE [LARGE SCALE GENOMIC DNA]</scope>
    <source>
        <strain evidence="2 3">Pla2</strain>
    </source>
</reference>
<proteinExistence type="predicted"/>
<dbReference type="RefSeq" id="WP_277859513.1">
    <property type="nucleotide sequence ID" value="NZ_JARRAG010000001.1"/>
</dbReference>
<sequence>MEHRIGLLLACLVVVCGPPSTTAYGDVLETFLDDQVAAVCRIRLDRVDAVKLGEALGDAAAFAKPYAAWIDALRKAGAHDLYILATLENLPPRPSTQPVALVPLVAGADAQAIGALLCGGAEKGGPAGWTTCASIRGAVLAGDDAALDRARNLKAVARPDLVAALESAGDVAAVAAFAAPGDLRRVVDELTTVLPAELGGGPTSILTRGLKWATASLQMGPSTTIRLLVQAEDASAAKELAAVGGKGVQIMLGSKEIGSFVPQIKSLAEAVSPRIDDDRIVIDFAGDAASRWARAFVDPMVEANNRATCMRNLMQIALAMHNYLSVHGTFPPAYLADAAGKPLLSWRVLILPYLEQDALYKEFHLNEPWDSPHNKALVARMPEVLACPSKRGGSPPAGTTIYKTPRGAGTAFTGPVGITIKDVTDGTSNTIMVLETPLDQAVVWTRPDDWDVPANLDPKAVLTRHLGGAHTALMDGSVRFLRDAISAETLRSLLTPAGGEVVGPDS</sequence>
<dbReference type="PANTHER" id="PTHR30093:SF2">
    <property type="entry name" value="TYPE II SECRETION SYSTEM PROTEIN H"/>
    <property type="match status" value="1"/>
</dbReference>
<dbReference type="PANTHER" id="PTHR30093">
    <property type="entry name" value="GENERAL SECRETION PATHWAY PROTEIN G"/>
    <property type="match status" value="1"/>
</dbReference>
<protein>
    <submittedName>
        <fullName evidence="2">DUF1559 domain-containing protein</fullName>
    </submittedName>
</protein>
<dbReference type="Pfam" id="PF07596">
    <property type="entry name" value="SBP_bac_10"/>
    <property type="match status" value="1"/>
</dbReference>
<dbReference type="EMBL" id="JARRAG010000001">
    <property type="protein sequence ID" value="MDG3003158.1"/>
    <property type="molecule type" value="Genomic_DNA"/>
</dbReference>
<name>A0ABT6F6E1_9BACT</name>
<evidence type="ECO:0000313" key="2">
    <source>
        <dbReference type="EMBL" id="MDG3003158.1"/>
    </source>
</evidence>
<comment type="caution">
    <text evidence="2">The sequence shown here is derived from an EMBL/GenBank/DDBJ whole genome shotgun (WGS) entry which is preliminary data.</text>
</comment>
<evidence type="ECO:0000259" key="1">
    <source>
        <dbReference type="Pfam" id="PF07596"/>
    </source>
</evidence>
<keyword evidence="3" id="KW-1185">Reference proteome</keyword>
<organism evidence="2 3">
    <name type="scientific">Paludisphaera mucosa</name>
    <dbReference type="NCBI Taxonomy" id="3030827"/>
    <lineage>
        <taxon>Bacteria</taxon>
        <taxon>Pseudomonadati</taxon>
        <taxon>Planctomycetota</taxon>
        <taxon>Planctomycetia</taxon>
        <taxon>Isosphaerales</taxon>
        <taxon>Isosphaeraceae</taxon>
        <taxon>Paludisphaera</taxon>
    </lineage>
</organism>
<gene>
    <name evidence="2" type="ORF">PZE19_05210</name>
</gene>
<dbReference type="NCBIfam" id="TIGR04294">
    <property type="entry name" value="pre_pil_HX9DG"/>
    <property type="match status" value="1"/>
</dbReference>
<feature type="domain" description="DUF1559" evidence="1">
    <location>
        <begin position="306"/>
        <end position="456"/>
    </location>
</feature>
<evidence type="ECO:0000313" key="3">
    <source>
        <dbReference type="Proteomes" id="UP001216907"/>
    </source>
</evidence>